<sequence length="255" mass="28175">MPLITFTSDFGQSDHYVAFTKARILKEYPQAQIIDISHQVKPFNLAHLAHVIQSVFREFPEGTIHLIGNDADSQKAQSYLVVKIEGHLFVGANNGVMSLISEKQPEGVYLLDIPVAKGFTSLPAIVAKLAQGTPPQELGTTTDNFNQYIARKARATKKEIAGHVIHTDHYGNLVTNIDKVDFDILSANRSYTITFGRDSVQVVNQSIPEVEPGEVFFIFNSNDKLMLGINQGHGGQLLGLTYDSPIIIKFDEDAH</sequence>
<dbReference type="OrthoDB" id="9792195at2"/>
<name>A0A1E5SK45_9BACT</name>
<dbReference type="Proteomes" id="UP000095552">
    <property type="component" value="Unassembled WGS sequence"/>
</dbReference>
<dbReference type="PANTHER" id="PTHR35092">
    <property type="entry name" value="CHLORINASE MJ1651"/>
    <property type="match status" value="1"/>
</dbReference>
<evidence type="ECO:0000259" key="3">
    <source>
        <dbReference type="Pfam" id="PF01887"/>
    </source>
</evidence>
<proteinExistence type="inferred from homology"/>
<accession>A0A1E5SK45</accession>
<dbReference type="InterPro" id="IPR046470">
    <property type="entry name" value="SAM_HAT_C"/>
</dbReference>
<dbReference type="PANTHER" id="PTHR35092:SF1">
    <property type="entry name" value="CHLORINASE MJ1651"/>
    <property type="match status" value="1"/>
</dbReference>
<evidence type="ECO:0000313" key="6">
    <source>
        <dbReference type="Proteomes" id="UP000095552"/>
    </source>
</evidence>
<feature type="domain" description="S-adenosyl-l-methionine hydroxide adenosyltransferase C-terminal" evidence="4">
    <location>
        <begin position="162"/>
        <end position="246"/>
    </location>
</feature>
<evidence type="ECO:0008006" key="7">
    <source>
        <dbReference type="Google" id="ProtNLM"/>
    </source>
</evidence>
<organism evidence="5 6">
    <name type="scientific">Roseivirga misakiensis</name>
    <dbReference type="NCBI Taxonomy" id="1563681"/>
    <lineage>
        <taxon>Bacteria</taxon>
        <taxon>Pseudomonadati</taxon>
        <taxon>Bacteroidota</taxon>
        <taxon>Cytophagia</taxon>
        <taxon>Cytophagales</taxon>
        <taxon>Roseivirgaceae</taxon>
        <taxon>Roseivirga</taxon>
    </lineage>
</organism>
<dbReference type="Gene3D" id="2.40.30.90">
    <property type="entry name" value="Bacterial fluorinating enzyme like"/>
    <property type="match status" value="1"/>
</dbReference>
<dbReference type="SUPFAM" id="SSF102522">
    <property type="entry name" value="Bacterial fluorinating enzyme, N-terminal domain"/>
    <property type="match status" value="1"/>
</dbReference>
<dbReference type="Pfam" id="PF20257">
    <property type="entry name" value="SAM_HAT_C"/>
    <property type="match status" value="1"/>
</dbReference>
<dbReference type="Pfam" id="PF01887">
    <property type="entry name" value="SAM_HAT_N"/>
    <property type="match status" value="1"/>
</dbReference>
<evidence type="ECO:0000256" key="1">
    <source>
        <dbReference type="ARBA" id="ARBA00022691"/>
    </source>
</evidence>
<comment type="caution">
    <text evidence="5">The sequence shown here is derived from an EMBL/GenBank/DDBJ whole genome shotgun (WGS) entry which is preliminary data.</text>
</comment>
<dbReference type="AlphaFoldDB" id="A0A1E5SK45"/>
<reference evidence="5 6" key="1">
    <citation type="submission" date="2016-08" db="EMBL/GenBank/DDBJ databases">
        <title>Draft genome of Fabibacter sp. strain SK-8.</title>
        <authorList>
            <person name="Wong S.-K."/>
            <person name="Hamasaki K."/>
            <person name="Yoshizawa S."/>
        </authorList>
    </citation>
    <scope>NUCLEOTIDE SEQUENCE [LARGE SCALE GENOMIC DNA]</scope>
    <source>
        <strain evidence="5 6">SK-8</strain>
    </source>
</reference>
<evidence type="ECO:0000256" key="2">
    <source>
        <dbReference type="ARBA" id="ARBA00024035"/>
    </source>
</evidence>
<protein>
    <recommendedName>
        <fullName evidence="7">S-adenosyl-l-methionine hydroxide adenosyltransferase</fullName>
    </recommendedName>
</protein>
<dbReference type="EMBL" id="MDGQ01000005">
    <property type="protein sequence ID" value="OEJ99481.1"/>
    <property type="molecule type" value="Genomic_DNA"/>
</dbReference>
<comment type="similarity">
    <text evidence="2">Belongs to the SAM hydrolase / SAM-dependent halogenase family.</text>
</comment>
<dbReference type="SUPFAM" id="SSF101852">
    <property type="entry name" value="Bacterial fluorinating enzyme, C-terminal domain"/>
    <property type="match status" value="1"/>
</dbReference>
<keyword evidence="1" id="KW-0949">S-adenosyl-L-methionine</keyword>
<dbReference type="PIRSF" id="PIRSF006779">
    <property type="entry name" value="UCP006779"/>
    <property type="match status" value="1"/>
</dbReference>
<feature type="domain" description="S-adenosyl-l-methionine hydroxide adenosyltransferase N-terminal" evidence="3">
    <location>
        <begin position="4"/>
        <end position="112"/>
    </location>
</feature>
<dbReference type="InterPro" id="IPR046469">
    <property type="entry name" value="SAM_HAT_N"/>
</dbReference>
<dbReference type="STRING" id="1563681.BFP71_07815"/>
<dbReference type="InterPro" id="IPR023228">
    <property type="entry name" value="SAM_OH_AdoTrfase_N_sf"/>
</dbReference>
<keyword evidence="6" id="KW-1185">Reference proteome</keyword>
<evidence type="ECO:0000313" key="5">
    <source>
        <dbReference type="EMBL" id="OEJ99481.1"/>
    </source>
</evidence>
<dbReference type="RefSeq" id="WP_069834943.1">
    <property type="nucleotide sequence ID" value="NZ_MDGQ01000005.1"/>
</dbReference>
<evidence type="ECO:0000259" key="4">
    <source>
        <dbReference type="Pfam" id="PF20257"/>
    </source>
</evidence>
<dbReference type="InterPro" id="IPR023227">
    <property type="entry name" value="SAM_OH_AdoTrfase_C_sf"/>
</dbReference>
<gene>
    <name evidence="5" type="ORF">BFP71_07815</name>
</gene>
<dbReference type="Gene3D" id="3.40.50.10790">
    <property type="entry name" value="S-adenosyl-l-methionine hydroxide adenosyltransferase, N-terminal"/>
    <property type="match status" value="1"/>
</dbReference>
<dbReference type="InterPro" id="IPR002747">
    <property type="entry name" value="SAM_OH_AdoTrfase"/>
</dbReference>